<dbReference type="GO" id="GO:0015035">
    <property type="term" value="F:protein-disulfide reductase activity"/>
    <property type="evidence" value="ECO:0007669"/>
    <property type="project" value="InterPro"/>
</dbReference>
<dbReference type="EMBL" id="BAAADV010000007">
    <property type="protein sequence ID" value="GAA0679790.1"/>
    <property type="molecule type" value="Genomic_DNA"/>
</dbReference>
<reference evidence="2 3" key="1">
    <citation type="journal article" date="2019" name="Int. J. Syst. Evol. Microbiol.">
        <title>The Global Catalogue of Microorganisms (GCM) 10K type strain sequencing project: providing services to taxonomists for standard genome sequencing and annotation.</title>
        <authorList>
            <consortium name="The Broad Institute Genomics Platform"/>
            <consortium name="The Broad Institute Genome Sequencing Center for Infectious Disease"/>
            <person name="Wu L."/>
            <person name="Ma J."/>
        </authorList>
    </citation>
    <scope>NUCLEOTIDE SEQUENCE [LARGE SCALE GENOMIC DNA]</scope>
    <source>
        <strain evidence="2 3">JCM 16328</strain>
    </source>
</reference>
<dbReference type="InterPro" id="IPR007263">
    <property type="entry name" value="DCC1-like"/>
</dbReference>
<keyword evidence="3" id="KW-1185">Reference proteome</keyword>
<evidence type="ECO:0000313" key="2">
    <source>
        <dbReference type="EMBL" id="GAA0679790.1"/>
    </source>
</evidence>
<accession>A0AAV3TD20</accession>
<dbReference type="Pfam" id="PF04134">
    <property type="entry name" value="DCC1-like"/>
    <property type="match status" value="1"/>
</dbReference>
<dbReference type="Proteomes" id="UP001500420">
    <property type="component" value="Unassembled WGS sequence"/>
</dbReference>
<proteinExistence type="predicted"/>
<gene>
    <name evidence="2" type="ORF">GCM10009020_30510</name>
</gene>
<feature type="region of interest" description="Disordered" evidence="1">
    <location>
        <begin position="112"/>
        <end position="131"/>
    </location>
</feature>
<comment type="caution">
    <text evidence="2">The sequence shown here is derived from an EMBL/GenBank/DDBJ whole genome shotgun (WGS) entry which is preliminary data.</text>
</comment>
<evidence type="ECO:0000313" key="3">
    <source>
        <dbReference type="Proteomes" id="UP001500420"/>
    </source>
</evidence>
<dbReference type="AlphaFoldDB" id="A0AAV3TD20"/>
<evidence type="ECO:0000256" key="1">
    <source>
        <dbReference type="SAM" id="MobiDB-lite"/>
    </source>
</evidence>
<dbReference type="RefSeq" id="WP_343774936.1">
    <property type="nucleotide sequence ID" value="NZ_BAAADV010000007.1"/>
</dbReference>
<protein>
    <submittedName>
        <fullName evidence="2">DCC1-like thiol-disulfide oxidoreductase family protein</fullName>
    </submittedName>
</protein>
<sequence length="131" mass="14939">MTEATLVYDDDCGFCTWWAEFVDERSDVPIVGFADLTPELRDRLPEDYEECAHLVTDEKVYSCGAAMEEAIVRSDVPEELVDAIEFARQFEDYDRLREGVYRLIANNRETAGKVMSTTPPARRDDDSESAD</sequence>
<organism evidence="2 3">
    <name type="scientific">Natronoarchaeum mannanilyticum</name>
    <dbReference type="NCBI Taxonomy" id="926360"/>
    <lineage>
        <taxon>Archaea</taxon>
        <taxon>Methanobacteriati</taxon>
        <taxon>Methanobacteriota</taxon>
        <taxon>Stenosarchaea group</taxon>
        <taxon>Halobacteria</taxon>
        <taxon>Halobacteriales</taxon>
        <taxon>Natronoarchaeaceae</taxon>
    </lineage>
</organism>
<name>A0AAV3TD20_9EURY</name>